<evidence type="ECO:0000256" key="1">
    <source>
        <dbReference type="SAM" id="Phobius"/>
    </source>
</evidence>
<keyword evidence="1" id="KW-1133">Transmembrane helix</keyword>
<protein>
    <submittedName>
        <fullName evidence="2">Uncharacterized protein</fullName>
    </submittedName>
</protein>
<gene>
    <name evidence="2" type="ordered locus">KSE_45730</name>
</gene>
<dbReference type="KEGG" id="ksk:KSE_45730"/>
<dbReference type="eggNOG" id="ENOG503212C">
    <property type="taxonomic scope" value="Bacteria"/>
</dbReference>
<name>E4NFS4_KITSK</name>
<feature type="transmembrane region" description="Helical" evidence="1">
    <location>
        <begin position="35"/>
        <end position="64"/>
    </location>
</feature>
<dbReference type="HOGENOM" id="CLU_188485_0_0_11"/>
<keyword evidence="3" id="KW-1185">Reference proteome</keyword>
<dbReference type="PATRIC" id="fig|452652.3.peg.4557"/>
<reference evidence="2 3" key="1">
    <citation type="journal article" date="2010" name="DNA Res.">
        <title>Genome sequence of Kitasatospora setae NBRC 14216T: an evolutionary snapshot of the family Streptomycetaceae.</title>
        <authorList>
            <person name="Ichikawa N."/>
            <person name="Oguchi A."/>
            <person name="Ikeda H."/>
            <person name="Ishikawa J."/>
            <person name="Kitani S."/>
            <person name="Watanabe Y."/>
            <person name="Nakamura S."/>
            <person name="Katano Y."/>
            <person name="Kishi E."/>
            <person name="Sasagawa M."/>
            <person name="Ankai A."/>
            <person name="Fukui S."/>
            <person name="Hashimoto Y."/>
            <person name="Kamata S."/>
            <person name="Otoguro M."/>
            <person name="Tanikawa S."/>
            <person name="Nihira T."/>
            <person name="Horinouchi S."/>
            <person name="Ohnishi Y."/>
            <person name="Hayakawa M."/>
            <person name="Kuzuyama T."/>
            <person name="Arisawa A."/>
            <person name="Nomoto F."/>
            <person name="Miura H."/>
            <person name="Takahashi Y."/>
            <person name="Fujita N."/>
        </authorList>
    </citation>
    <scope>NUCLEOTIDE SEQUENCE [LARGE SCALE GENOMIC DNA]</scope>
    <source>
        <strain evidence="3">ATCC 33774 / DSM 43861 / JCM 3304 / KCC A-0304 / NBRC 14216 / KM-6054</strain>
    </source>
</reference>
<sequence length="66" mass="6925">MRYTVSASALLAIIVLVRLRRRTQARSRLDETVTVVSAVTLGVLIAATPLGTVISGIVASFAAATR</sequence>
<dbReference type="RefSeq" id="WP_014137653.1">
    <property type="nucleotide sequence ID" value="NC_016109.1"/>
</dbReference>
<keyword evidence="1" id="KW-0812">Transmembrane</keyword>
<dbReference type="EMBL" id="AP010968">
    <property type="protein sequence ID" value="BAJ30354.1"/>
    <property type="molecule type" value="Genomic_DNA"/>
</dbReference>
<dbReference type="AlphaFoldDB" id="E4NFS4"/>
<keyword evidence="1" id="KW-0472">Membrane</keyword>
<accession>E4NFS4</accession>
<proteinExistence type="predicted"/>
<evidence type="ECO:0000313" key="3">
    <source>
        <dbReference type="Proteomes" id="UP000007076"/>
    </source>
</evidence>
<organism evidence="2 3">
    <name type="scientific">Kitasatospora setae (strain ATCC 33774 / DSM 43861 / JCM 3304 / KCC A-0304 / NBRC 14216 / KM-6054)</name>
    <name type="common">Streptomyces setae</name>
    <dbReference type="NCBI Taxonomy" id="452652"/>
    <lineage>
        <taxon>Bacteria</taxon>
        <taxon>Bacillati</taxon>
        <taxon>Actinomycetota</taxon>
        <taxon>Actinomycetes</taxon>
        <taxon>Kitasatosporales</taxon>
        <taxon>Streptomycetaceae</taxon>
        <taxon>Kitasatospora</taxon>
    </lineage>
</organism>
<dbReference type="Proteomes" id="UP000007076">
    <property type="component" value="Chromosome"/>
</dbReference>
<evidence type="ECO:0000313" key="2">
    <source>
        <dbReference type="EMBL" id="BAJ30354.1"/>
    </source>
</evidence>